<dbReference type="InterPro" id="IPR027385">
    <property type="entry name" value="Beta-barrel_OMP"/>
</dbReference>
<dbReference type="PANTHER" id="PTHR30329">
    <property type="entry name" value="STATOR ELEMENT OF FLAGELLAR MOTOR COMPLEX"/>
    <property type="match status" value="1"/>
</dbReference>
<dbReference type="EMBL" id="BMJS01000001">
    <property type="protein sequence ID" value="GGF87821.1"/>
    <property type="molecule type" value="Genomic_DNA"/>
</dbReference>
<dbReference type="SUPFAM" id="SSF56925">
    <property type="entry name" value="OMPA-like"/>
    <property type="match status" value="1"/>
</dbReference>
<dbReference type="OrthoDB" id="6195779at2"/>
<feature type="domain" description="OmpA-like" evidence="4">
    <location>
        <begin position="211"/>
        <end position="332"/>
    </location>
</feature>
<keyword evidence="2" id="KW-0472">Membrane</keyword>
<dbReference type="InterPro" id="IPR006665">
    <property type="entry name" value="OmpA-like"/>
</dbReference>
<dbReference type="PANTHER" id="PTHR30329:SF21">
    <property type="entry name" value="LIPOPROTEIN YIAD-RELATED"/>
    <property type="match status" value="1"/>
</dbReference>
<protein>
    <submittedName>
        <fullName evidence="5">Membrane protein</fullName>
    </submittedName>
</protein>
<dbReference type="PROSITE" id="PS51123">
    <property type="entry name" value="OMPA_2"/>
    <property type="match status" value="1"/>
</dbReference>
<dbReference type="Pfam" id="PF00691">
    <property type="entry name" value="OmpA"/>
    <property type="match status" value="1"/>
</dbReference>
<keyword evidence="1 3" id="KW-0732">Signal</keyword>
<reference evidence="5" key="2">
    <citation type="submission" date="2020-09" db="EMBL/GenBank/DDBJ databases">
        <authorList>
            <person name="Sun Q."/>
            <person name="Zhou Y."/>
        </authorList>
    </citation>
    <scope>NUCLEOTIDE SEQUENCE</scope>
    <source>
        <strain evidence="5">CGMCC 1.15758</strain>
    </source>
</reference>
<dbReference type="CDD" id="cd07185">
    <property type="entry name" value="OmpA_C-like"/>
    <property type="match status" value="1"/>
</dbReference>
<evidence type="ECO:0000259" key="4">
    <source>
        <dbReference type="PROSITE" id="PS51123"/>
    </source>
</evidence>
<evidence type="ECO:0000256" key="3">
    <source>
        <dbReference type="SAM" id="SignalP"/>
    </source>
</evidence>
<dbReference type="Gene3D" id="3.30.1330.60">
    <property type="entry name" value="OmpA-like domain"/>
    <property type="match status" value="1"/>
</dbReference>
<dbReference type="SUPFAM" id="SSF103088">
    <property type="entry name" value="OmpA-like"/>
    <property type="match status" value="1"/>
</dbReference>
<name>A0A8J2Z247_9GAMM</name>
<evidence type="ECO:0000256" key="1">
    <source>
        <dbReference type="ARBA" id="ARBA00022729"/>
    </source>
</evidence>
<dbReference type="RefSeq" id="WP_117001264.1">
    <property type="nucleotide sequence ID" value="NZ_BMJS01000001.1"/>
</dbReference>
<evidence type="ECO:0000256" key="2">
    <source>
        <dbReference type="PROSITE-ProRule" id="PRU00473"/>
    </source>
</evidence>
<gene>
    <name evidence="5" type="primary">fopA1</name>
    <name evidence="5" type="ORF">GCM10010995_01270</name>
</gene>
<proteinExistence type="predicted"/>
<dbReference type="InterPro" id="IPR036737">
    <property type="entry name" value="OmpA-like_sf"/>
</dbReference>
<dbReference type="GO" id="GO:0016020">
    <property type="term" value="C:membrane"/>
    <property type="evidence" value="ECO:0007669"/>
    <property type="project" value="UniProtKB-UniRule"/>
</dbReference>
<evidence type="ECO:0000313" key="6">
    <source>
        <dbReference type="Proteomes" id="UP000636949"/>
    </source>
</evidence>
<organism evidence="5 6">
    <name type="scientific">Cysteiniphilum litorale</name>
    <dbReference type="NCBI Taxonomy" id="2056700"/>
    <lineage>
        <taxon>Bacteria</taxon>
        <taxon>Pseudomonadati</taxon>
        <taxon>Pseudomonadota</taxon>
        <taxon>Gammaproteobacteria</taxon>
        <taxon>Thiotrichales</taxon>
        <taxon>Fastidiosibacteraceae</taxon>
        <taxon>Cysteiniphilum</taxon>
    </lineage>
</organism>
<dbReference type="Proteomes" id="UP000636949">
    <property type="component" value="Unassembled WGS sequence"/>
</dbReference>
<dbReference type="AlphaFoldDB" id="A0A8J2Z247"/>
<evidence type="ECO:0000313" key="5">
    <source>
        <dbReference type="EMBL" id="GGF87821.1"/>
    </source>
</evidence>
<keyword evidence="6" id="KW-1185">Reference proteome</keyword>
<feature type="chain" id="PRO_5035216013" evidence="3">
    <location>
        <begin position="21"/>
        <end position="335"/>
    </location>
</feature>
<comment type="caution">
    <text evidence="5">The sequence shown here is derived from an EMBL/GenBank/DDBJ whole genome shotgun (WGS) entry which is preliminary data.</text>
</comment>
<reference evidence="5" key="1">
    <citation type="journal article" date="2014" name="Int. J. Syst. Evol. Microbiol.">
        <title>Complete genome sequence of Corynebacterium casei LMG S-19264T (=DSM 44701T), isolated from a smear-ripened cheese.</title>
        <authorList>
            <consortium name="US DOE Joint Genome Institute (JGI-PGF)"/>
            <person name="Walter F."/>
            <person name="Albersmeier A."/>
            <person name="Kalinowski J."/>
            <person name="Ruckert C."/>
        </authorList>
    </citation>
    <scope>NUCLEOTIDE SEQUENCE</scope>
    <source>
        <strain evidence="5">CGMCC 1.15758</strain>
    </source>
</reference>
<dbReference type="InterPro" id="IPR011250">
    <property type="entry name" value="OMP/PagP_B-barrel"/>
</dbReference>
<feature type="signal peptide" evidence="3">
    <location>
        <begin position="1"/>
        <end position="20"/>
    </location>
</feature>
<dbReference type="Pfam" id="PF13505">
    <property type="entry name" value="OMP_b-brl"/>
    <property type="match status" value="1"/>
</dbReference>
<sequence length="335" mass="35643">MKKKIIVGLLAAGLCSAAFAANDHSNQLYGQFGLGGYINHSYSQSGPAVSGTVGYGFNKNLAAQASVSYMGNNQKTVLAEGIWNFANNTKFTPYVAIGGGYMSLTTNSFGLDAGAGVKYDFAPNAYISADYRYLQSFGSKTPNGSMITVGLGLYFGGANNTSAYGAMGPVAADQQAREDEYHAAYALPKNVMECQAGTSEMTRESIGCYTVDGDKVTMHLDAKFAYSSYALNAKAKAAIGNLINFMNEYDIKKVVLQGFASQGKKGPAFAQYNQQLSVNRAQAVKSYMISKGVDASNIEVVGYGYTRPLVPNTTKANQSINQRVEASIPVPLKAQ</sequence>
<dbReference type="Gene3D" id="2.40.160.20">
    <property type="match status" value="1"/>
</dbReference>
<accession>A0A8J2Z247</accession>
<dbReference type="InterPro" id="IPR050330">
    <property type="entry name" value="Bact_OuterMem_StrucFunc"/>
</dbReference>